<dbReference type="SUPFAM" id="SSF46894">
    <property type="entry name" value="C-terminal effector domain of the bipartite response regulators"/>
    <property type="match status" value="1"/>
</dbReference>
<reference evidence="2" key="1">
    <citation type="submission" date="2023-02" db="EMBL/GenBank/DDBJ databases">
        <title>Description of Roseinatronobacter alkalisoli sp. nov., an alkaliphilic bacerium isolated from soda soil.</title>
        <authorList>
            <person name="Wei W."/>
        </authorList>
    </citation>
    <scope>NUCLEOTIDE SEQUENCE</scope>
    <source>
        <strain evidence="2">HJB301</strain>
    </source>
</reference>
<evidence type="ECO:0000259" key="1">
    <source>
        <dbReference type="SMART" id="SM00421"/>
    </source>
</evidence>
<dbReference type="InterPro" id="IPR016032">
    <property type="entry name" value="Sig_transdc_resp-reg_C-effctor"/>
</dbReference>
<gene>
    <name evidence="2" type="ORF">PUT78_08660</name>
</gene>
<feature type="domain" description="HTH luxR-type" evidence="1">
    <location>
        <begin position="255"/>
        <end position="312"/>
    </location>
</feature>
<proteinExistence type="predicted"/>
<sequence length="321" mass="34466">MLEPDDSALLLQLGDTASGVSGWTGFLRSVAARFQTNAATLFLSRAYWTWDHGHAPPPSPDAAHDVPIPQLFAGLRPSRVYSGEELHDRALAQEAVWLGAENRALALKCHNGPACLLLRRDSGVFRAADTARLASYAPHLAQALDLWHRMHAAEIQRHRAEELARRIGVGRLVLDMRKAEILDMDAVAANLLAESGRDASSLIGAAQAYTAPAVVLLPAGLDMLILPDRSAAHCVTAYVRHINAPLPDPALIAAALGISRAEARLARALGEGASLIDAAAQLGLTVETARNYSKRIYARTGLRGQAALVRHMWCSTLSLGR</sequence>
<dbReference type="InterPro" id="IPR036388">
    <property type="entry name" value="WH-like_DNA-bd_sf"/>
</dbReference>
<comment type="caution">
    <text evidence="2">The sequence shown here is derived from an EMBL/GenBank/DDBJ whole genome shotgun (WGS) entry which is preliminary data.</text>
</comment>
<name>A0ABT5T7S3_9RHOB</name>
<evidence type="ECO:0000313" key="3">
    <source>
        <dbReference type="Proteomes" id="UP001431784"/>
    </source>
</evidence>
<evidence type="ECO:0000313" key="2">
    <source>
        <dbReference type="EMBL" id="MDD7971171.1"/>
    </source>
</evidence>
<dbReference type="SMART" id="SM00421">
    <property type="entry name" value="HTH_LUXR"/>
    <property type="match status" value="1"/>
</dbReference>
<keyword evidence="3" id="KW-1185">Reference proteome</keyword>
<dbReference type="EMBL" id="JAQZSM010000006">
    <property type="protein sequence ID" value="MDD7971171.1"/>
    <property type="molecule type" value="Genomic_DNA"/>
</dbReference>
<protein>
    <recommendedName>
        <fullName evidence="1">HTH luxR-type domain-containing protein</fullName>
    </recommendedName>
</protein>
<dbReference type="Gene3D" id="1.10.10.10">
    <property type="entry name" value="Winged helix-like DNA-binding domain superfamily/Winged helix DNA-binding domain"/>
    <property type="match status" value="1"/>
</dbReference>
<dbReference type="InterPro" id="IPR000792">
    <property type="entry name" value="Tscrpt_reg_LuxR_C"/>
</dbReference>
<dbReference type="RefSeq" id="WP_274351858.1">
    <property type="nucleotide sequence ID" value="NZ_JAQZSM010000006.1"/>
</dbReference>
<organism evidence="2 3">
    <name type="scientific">Roseinatronobacter alkalisoli</name>
    <dbReference type="NCBI Taxonomy" id="3028235"/>
    <lineage>
        <taxon>Bacteria</taxon>
        <taxon>Pseudomonadati</taxon>
        <taxon>Pseudomonadota</taxon>
        <taxon>Alphaproteobacteria</taxon>
        <taxon>Rhodobacterales</taxon>
        <taxon>Paracoccaceae</taxon>
        <taxon>Roseinatronobacter</taxon>
    </lineage>
</organism>
<dbReference type="Proteomes" id="UP001431784">
    <property type="component" value="Unassembled WGS sequence"/>
</dbReference>
<accession>A0ABT5T7S3</accession>